<sequence length="436" mass="49985">MKKFLRIFPVVITTCISAHRLGEPKIYFDMVMMDEASQCNSAVSLVPIIRGSNLMLVGDPQQLSPVILLDPKANQTLKAKYQVSQEYDYIENSIYKTYLACDSVSDEILLSYHYRCHRKIIDFNNKKYYNDKLKIRSQVCESQPLVYVDLADGSTEEKNTAPAEAAQILNYILQNRDKKIGVITPFVSQKEYINSVLLDNGILDVQCGTVHAFQGDEKDVILFSLAVTDQTHAKTYSWLKNNKELINVATSRAKEKLVLLSSSQNLRRLHGTDEEDDLYELVEYIRTNGASEVTPKAAATRALGIKPYSTETEAAFLTTLNHALGNILVAGSKYTIHKEVPISHVFDGSEEHNDLFYTGRFDFVVYQRVRSTKEMPVLAIELDGKEHIEEEAVRLRDQKKAELCQRYDFELIRVENSYARRYHYMKDILIEYFRKL</sequence>
<dbReference type="RefSeq" id="WP_253020862.1">
    <property type="nucleotide sequence ID" value="NZ_JAOSHN010000006.1"/>
</dbReference>
<dbReference type="Pfam" id="PF13087">
    <property type="entry name" value="AAA_12"/>
    <property type="match status" value="1"/>
</dbReference>
<dbReference type="AlphaFoldDB" id="A0A9J6QU13"/>
<dbReference type="EMBL" id="JAOSHN010000006">
    <property type="protein sequence ID" value="MCU7379818.1"/>
    <property type="molecule type" value="Genomic_DNA"/>
</dbReference>
<keyword evidence="5" id="KW-1185">Reference proteome</keyword>
<dbReference type="CDD" id="cd18808">
    <property type="entry name" value="SF1_C_Upf1"/>
    <property type="match status" value="1"/>
</dbReference>
<dbReference type="SUPFAM" id="SSF52540">
    <property type="entry name" value="P-loop containing nucleoside triphosphate hydrolases"/>
    <property type="match status" value="1"/>
</dbReference>
<proteinExistence type="predicted"/>
<gene>
    <name evidence="4" type="ORF">OBO34_15845</name>
</gene>
<protein>
    <submittedName>
        <fullName evidence="4">AAA domain-containing protein</fullName>
    </submittedName>
</protein>
<name>A0A9J6QU13_9FIRM</name>
<evidence type="ECO:0000259" key="2">
    <source>
        <dbReference type="Pfam" id="PF13086"/>
    </source>
</evidence>
<dbReference type="GO" id="GO:0035194">
    <property type="term" value="P:regulatory ncRNA-mediated post-transcriptional gene silencing"/>
    <property type="evidence" value="ECO:0007669"/>
    <property type="project" value="TreeGrafter"/>
</dbReference>
<dbReference type="InterPro" id="IPR027417">
    <property type="entry name" value="P-loop_NTPase"/>
</dbReference>
<dbReference type="Proteomes" id="UP001065549">
    <property type="component" value="Unassembled WGS sequence"/>
</dbReference>
<dbReference type="Gene3D" id="3.40.50.300">
    <property type="entry name" value="P-loop containing nucleotide triphosphate hydrolases"/>
    <property type="match status" value="2"/>
</dbReference>
<dbReference type="InterPro" id="IPR041677">
    <property type="entry name" value="DNA2/NAM7_AAA_11"/>
</dbReference>
<dbReference type="CDD" id="cd17934">
    <property type="entry name" value="DEXXQc_Upf1-like"/>
    <property type="match status" value="1"/>
</dbReference>
<feature type="domain" description="DUF2726" evidence="1">
    <location>
        <begin position="310"/>
        <end position="424"/>
    </location>
</feature>
<reference evidence="4" key="1">
    <citation type="submission" date="2022-09" db="EMBL/GenBank/DDBJ databases">
        <title>Culturomic study of gut microbiota in children with autism spectrum disorder.</title>
        <authorList>
            <person name="Efimov B.A."/>
            <person name="Chaplin A.V."/>
            <person name="Sokolova S.R."/>
            <person name="Pikina A.P."/>
            <person name="Korzhanova M."/>
            <person name="Belova V."/>
            <person name="Korostin D."/>
        </authorList>
    </citation>
    <scope>NUCLEOTIDE SEQUENCE</scope>
    <source>
        <strain evidence="4">ASD5510</strain>
    </source>
</reference>
<dbReference type="PANTHER" id="PTHR10887">
    <property type="entry name" value="DNA2/NAM7 HELICASE FAMILY"/>
    <property type="match status" value="1"/>
</dbReference>
<evidence type="ECO:0000313" key="5">
    <source>
        <dbReference type="Proteomes" id="UP001065549"/>
    </source>
</evidence>
<feature type="domain" description="DNA2/NAM7 helicase helicase" evidence="2">
    <location>
        <begin position="2"/>
        <end position="68"/>
    </location>
</feature>
<dbReference type="Pfam" id="PF10881">
    <property type="entry name" value="DUF2726"/>
    <property type="match status" value="1"/>
</dbReference>
<evidence type="ECO:0000259" key="1">
    <source>
        <dbReference type="Pfam" id="PF10881"/>
    </source>
</evidence>
<dbReference type="InterPro" id="IPR024402">
    <property type="entry name" value="DUF2726"/>
</dbReference>
<organism evidence="4 5">
    <name type="scientific">Hominibacterium faecale</name>
    <dbReference type="NCBI Taxonomy" id="2839743"/>
    <lineage>
        <taxon>Bacteria</taxon>
        <taxon>Bacillati</taxon>
        <taxon>Bacillota</taxon>
        <taxon>Clostridia</taxon>
        <taxon>Peptostreptococcales</taxon>
        <taxon>Anaerovoracaceae</taxon>
        <taxon>Hominibacterium</taxon>
    </lineage>
</organism>
<dbReference type="InterPro" id="IPR041679">
    <property type="entry name" value="DNA2/NAM7-like_C"/>
</dbReference>
<dbReference type="GO" id="GO:0005829">
    <property type="term" value="C:cytosol"/>
    <property type="evidence" value="ECO:0007669"/>
    <property type="project" value="TreeGrafter"/>
</dbReference>
<dbReference type="GO" id="GO:0043186">
    <property type="term" value="C:P granule"/>
    <property type="evidence" value="ECO:0007669"/>
    <property type="project" value="TreeGrafter"/>
</dbReference>
<dbReference type="Pfam" id="PF13086">
    <property type="entry name" value="AAA_11"/>
    <property type="match status" value="1"/>
</dbReference>
<feature type="domain" description="DNA2/NAM7 helicase-like C-terminal" evidence="3">
    <location>
        <begin position="93"/>
        <end position="263"/>
    </location>
</feature>
<dbReference type="InterPro" id="IPR045055">
    <property type="entry name" value="DNA2/NAM7-like"/>
</dbReference>
<evidence type="ECO:0000259" key="3">
    <source>
        <dbReference type="Pfam" id="PF13087"/>
    </source>
</evidence>
<accession>A0A9J6QU13</accession>
<dbReference type="PANTHER" id="PTHR10887:SF322">
    <property type="entry name" value="HELICASE MOV-10"/>
    <property type="match status" value="1"/>
</dbReference>
<dbReference type="GO" id="GO:0004386">
    <property type="term" value="F:helicase activity"/>
    <property type="evidence" value="ECO:0007669"/>
    <property type="project" value="InterPro"/>
</dbReference>
<comment type="caution">
    <text evidence="4">The sequence shown here is derived from an EMBL/GenBank/DDBJ whole genome shotgun (WGS) entry which is preliminary data.</text>
</comment>
<evidence type="ECO:0000313" key="4">
    <source>
        <dbReference type="EMBL" id="MCU7379818.1"/>
    </source>
</evidence>
<dbReference type="InterPro" id="IPR047187">
    <property type="entry name" value="SF1_C_Upf1"/>
</dbReference>